<protein>
    <submittedName>
        <fullName evidence="1">Uncharacterized protein</fullName>
    </submittedName>
</protein>
<gene>
    <name evidence="1" type="ORF">Bfra_004997</name>
</gene>
<dbReference type="EMBL" id="JABFCT010000008">
    <property type="protein sequence ID" value="KAF5873535.1"/>
    <property type="molecule type" value="Genomic_DNA"/>
</dbReference>
<evidence type="ECO:0000313" key="2">
    <source>
        <dbReference type="Proteomes" id="UP000531561"/>
    </source>
</evidence>
<evidence type="ECO:0000313" key="1">
    <source>
        <dbReference type="EMBL" id="KAF5873535.1"/>
    </source>
</evidence>
<keyword evidence="2" id="KW-1185">Reference proteome</keyword>
<dbReference type="AlphaFoldDB" id="A0A8H6AU54"/>
<name>A0A8H6AU54_9HELO</name>
<reference evidence="1 2" key="1">
    <citation type="journal article" date="2020" name="Phytopathology">
        <title>A high-quality genome resource of Botrytis fragariae, a new and rapidly spreading fungal pathogen causing strawberry gray mold in the U.S.A.</title>
        <authorList>
            <person name="Wu Y."/>
            <person name="Saski C.A."/>
            <person name="Schnabel G."/>
            <person name="Xiao S."/>
            <person name="Hu M."/>
        </authorList>
    </citation>
    <scope>NUCLEOTIDE SEQUENCE [LARGE SCALE GENOMIC DNA]</scope>
    <source>
        <strain evidence="1 2">BVB16</strain>
    </source>
</reference>
<dbReference type="RefSeq" id="XP_037192481.1">
    <property type="nucleotide sequence ID" value="XM_037335386.1"/>
</dbReference>
<proteinExistence type="predicted"/>
<dbReference type="GeneID" id="59259078"/>
<dbReference type="Proteomes" id="UP000531561">
    <property type="component" value="Unassembled WGS sequence"/>
</dbReference>
<organism evidence="1 2">
    <name type="scientific">Botrytis fragariae</name>
    <dbReference type="NCBI Taxonomy" id="1964551"/>
    <lineage>
        <taxon>Eukaryota</taxon>
        <taxon>Fungi</taxon>
        <taxon>Dikarya</taxon>
        <taxon>Ascomycota</taxon>
        <taxon>Pezizomycotina</taxon>
        <taxon>Leotiomycetes</taxon>
        <taxon>Helotiales</taxon>
        <taxon>Sclerotiniaceae</taxon>
        <taxon>Botrytis</taxon>
    </lineage>
</organism>
<accession>A0A8H6AU54</accession>
<comment type="caution">
    <text evidence="1">The sequence shown here is derived from an EMBL/GenBank/DDBJ whole genome shotgun (WGS) entry which is preliminary data.</text>
</comment>
<sequence>MYHYAHLRSSNGFAAIKNALIASFHGILIPELLEKIIQAISTSVEKLTEVVLSSTATASNYH</sequence>